<keyword evidence="4" id="KW-1185">Reference proteome</keyword>
<dbReference type="SUPFAM" id="SSF51735">
    <property type="entry name" value="NAD(P)-binding Rossmann-fold domains"/>
    <property type="match status" value="1"/>
</dbReference>
<dbReference type="Gene3D" id="3.40.50.720">
    <property type="entry name" value="NAD(P)-binding Rossmann-like Domain"/>
    <property type="match status" value="1"/>
</dbReference>
<comment type="similarity">
    <text evidence="1 3">Belongs to the short-chain dehydrogenases/reductases (SDR) family.</text>
</comment>
<dbReference type="PIRSF" id="PIRSF000126">
    <property type="entry name" value="11-beta-HSD1"/>
    <property type="match status" value="1"/>
</dbReference>
<evidence type="ECO:0000256" key="3">
    <source>
        <dbReference type="RuleBase" id="RU000363"/>
    </source>
</evidence>
<dbReference type="PRINTS" id="PR00080">
    <property type="entry name" value="SDRFAMILY"/>
</dbReference>
<accession>A0ABM1ME50</accession>
<evidence type="ECO:0000313" key="5">
    <source>
        <dbReference type="RefSeq" id="XP_017772850.1"/>
    </source>
</evidence>
<dbReference type="Pfam" id="PF00106">
    <property type="entry name" value="adh_short"/>
    <property type="match status" value="1"/>
</dbReference>
<dbReference type="Proteomes" id="UP000695000">
    <property type="component" value="Unplaced"/>
</dbReference>
<keyword evidence="2" id="KW-0560">Oxidoreductase</keyword>
<gene>
    <name evidence="5" type="primary">LOC108559965</name>
</gene>
<proteinExistence type="inferred from homology"/>
<dbReference type="InterPro" id="IPR051019">
    <property type="entry name" value="VLCFA-Steroid_DH"/>
</dbReference>
<dbReference type="PANTHER" id="PTHR43899">
    <property type="entry name" value="RH59310P"/>
    <property type="match status" value="1"/>
</dbReference>
<dbReference type="PRINTS" id="PR00081">
    <property type="entry name" value="GDHRDH"/>
</dbReference>
<dbReference type="InterPro" id="IPR002347">
    <property type="entry name" value="SDR_fam"/>
</dbReference>
<evidence type="ECO:0000256" key="1">
    <source>
        <dbReference type="ARBA" id="ARBA00006484"/>
    </source>
</evidence>
<dbReference type="RefSeq" id="XP_017772850.1">
    <property type="nucleotide sequence ID" value="XM_017917361.1"/>
</dbReference>
<dbReference type="PANTHER" id="PTHR43899:SF13">
    <property type="entry name" value="RH59310P"/>
    <property type="match status" value="1"/>
</dbReference>
<sequence length="311" mass="34212">MSAMEGLGVFCMAVVGLQLARFIHRFFNLALSPKLGLGSVKLNSMGKWAVVTGATDGLGKAYAEALAKKGMAVVLISRTQEKLDKVAKDISDKYNVETKTIAVDFTRGQEIYHVIEKQLQGLEIGVLINNVGMSYPNPEYFLTPADATLYADIISCNIHSVINMCKLVMPDMAERKKGVVINVSSLSAQIPSPLLTIYGASKAFVDKFSIDLGAEYAEHGIIVQSILPGYVASKMSKIRKSSWMAPSPTTYVNEALKTVGVQDRTNGYLMHTVLLSVVQSFDYISPSISKWIVMRVMGKIRRRALKRQHEK</sequence>
<organism evidence="4 5">
    <name type="scientific">Nicrophorus vespilloides</name>
    <name type="common">Boreal carrion beetle</name>
    <dbReference type="NCBI Taxonomy" id="110193"/>
    <lineage>
        <taxon>Eukaryota</taxon>
        <taxon>Metazoa</taxon>
        <taxon>Ecdysozoa</taxon>
        <taxon>Arthropoda</taxon>
        <taxon>Hexapoda</taxon>
        <taxon>Insecta</taxon>
        <taxon>Pterygota</taxon>
        <taxon>Neoptera</taxon>
        <taxon>Endopterygota</taxon>
        <taxon>Coleoptera</taxon>
        <taxon>Polyphaga</taxon>
        <taxon>Staphyliniformia</taxon>
        <taxon>Silphidae</taxon>
        <taxon>Nicrophorinae</taxon>
        <taxon>Nicrophorus</taxon>
    </lineage>
</organism>
<reference evidence="5" key="1">
    <citation type="submission" date="2025-08" db="UniProtKB">
        <authorList>
            <consortium name="RefSeq"/>
        </authorList>
    </citation>
    <scope>IDENTIFICATION</scope>
    <source>
        <tissue evidence="5">Whole Larva</tissue>
    </source>
</reference>
<name>A0ABM1ME50_NICVS</name>
<dbReference type="InterPro" id="IPR036291">
    <property type="entry name" value="NAD(P)-bd_dom_sf"/>
</dbReference>
<evidence type="ECO:0000313" key="4">
    <source>
        <dbReference type="Proteomes" id="UP000695000"/>
    </source>
</evidence>
<dbReference type="CDD" id="cd05356">
    <property type="entry name" value="17beta-HSD1_like_SDR_c"/>
    <property type="match status" value="1"/>
</dbReference>
<evidence type="ECO:0000256" key="2">
    <source>
        <dbReference type="ARBA" id="ARBA00023002"/>
    </source>
</evidence>
<protein>
    <submittedName>
        <fullName evidence="5">Very-long-chain 3-oxoacyl-CoA reductase</fullName>
    </submittedName>
</protein>
<dbReference type="GeneID" id="108559965"/>